<dbReference type="Pfam" id="PF01213">
    <property type="entry name" value="CAP_N-CM"/>
    <property type="match status" value="1"/>
</dbReference>
<dbReference type="STRING" id="644358.A0A0C4DPF4"/>
<dbReference type="SUPFAM" id="SSF101278">
    <property type="entry name" value="N-terminal domain of adenylylcyclase associated protein, CAP"/>
    <property type="match status" value="1"/>
</dbReference>
<accession>A0A0C4DPF4</accession>
<dbReference type="SUPFAM" id="SSF69340">
    <property type="entry name" value="C-terminal domain of adenylylcyclase associated protein"/>
    <property type="match status" value="1"/>
</dbReference>
<reference evidence="8" key="4">
    <citation type="journal article" date="2015" name="G3 (Bethesda)">
        <title>Genome sequences of three phytopathogenic species of the Magnaporthaceae family of fungi.</title>
        <authorList>
            <person name="Okagaki L.H."/>
            <person name="Nunes C.C."/>
            <person name="Sailsbery J."/>
            <person name="Clay B."/>
            <person name="Brown D."/>
            <person name="John T."/>
            <person name="Oh Y."/>
            <person name="Young N."/>
            <person name="Fitzgerald M."/>
            <person name="Haas B.J."/>
            <person name="Zeng Q."/>
            <person name="Young S."/>
            <person name="Adiconis X."/>
            <person name="Fan L."/>
            <person name="Levin J.Z."/>
            <person name="Mitchell T.K."/>
            <person name="Okubara P.A."/>
            <person name="Farman M.L."/>
            <person name="Kohn L.M."/>
            <person name="Birren B."/>
            <person name="Ma L.-J."/>
            <person name="Dean R.A."/>
        </authorList>
    </citation>
    <scope>NUCLEOTIDE SEQUENCE</scope>
    <source>
        <strain evidence="8">ATCC 64411 / 73-15</strain>
    </source>
</reference>
<dbReference type="AlphaFoldDB" id="A0A0C4DPF4"/>
<reference evidence="7" key="3">
    <citation type="submission" date="2011-03" db="EMBL/GenBank/DDBJ databases">
        <title>Annotation of Magnaporthe poae ATCC 64411.</title>
        <authorList>
            <person name="Ma L.-J."/>
            <person name="Dead R."/>
            <person name="Young S.K."/>
            <person name="Zeng Q."/>
            <person name="Gargeya S."/>
            <person name="Fitzgerald M."/>
            <person name="Haas B."/>
            <person name="Abouelleil A."/>
            <person name="Alvarado L."/>
            <person name="Arachchi H.M."/>
            <person name="Berlin A."/>
            <person name="Brown A."/>
            <person name="Chapman S.B."/>
            <person name="Chen Z."/>
            <person name="Dunbar C."/>
            <person name="Freedman E."/>
            <person name="Gearin G."/>
            <person name="Gellesch M."/>
            <person name="Goldberg J."/>
            <person name="Griggs A."/>
            <person name="Gujja S."/>
            <person name="Heiman D."/>
            <person name="Howarth C."/>
            <person name="Larson L."/>
            <person name="Lui A."/>
            <person name="MacDonald P.J.P."/>
            <person name="Mehta T."/>
            <person name="Montmayeur A."/>
            <person name="Murphy C."/>
            <person name="Neiman D."/>
            <person name="Pearson M."/>
            <person name="Priest M."/>
            <person name="Roberts A."/>
            <person name="Saif S."/>
            <person name="Shea T."/>
            <person name="Shenoy N."/>
            <person name="Sisk P."/>
            <person name="Stolte C."/>
            <person name="Sykes S."/>
            <person name="Yandava C."/>
            <person name="Wortman J."/>
            <person name="Nusbaum C."/>
            <person name="Birren B."/>
        </authorList>
    </citation>
    <scope>NUCLEOTIDE SEQUENCE</scope>
    <source>
        <strain evidence="7">ATCC 64411</strain>
    </source>
</reference>
<dbReference type="VEuPathDB" id="FungiDB:MAPG_01718"/>
<evidence type="ECO:0000313" key="7">
    <source>
        <dbReference type="EMBL" id="KLU82647.1"/>
    </source>
</evidence>
<reference evidence="7" key="1">
    <citation type="submission" date="2010-05" db="EMBL/GenBank/DDBJ databases">
        <title>The Genome Sequence of Magnaporthe poae strain ATCC 64411.</title>
        <authorList>
            <consortium name="The Broad Institute Genome Sequencing Platform"/>
            <consortium name="Broad Institute Genome Sequencing Center for Infectious Disease"/>
            <person name="Ma L.-J."/>
            <person name="Dead R."/>
            <person name="Young S."/>
            <person name="Zeng Q."/>
            <person name="Koehrsen M."/>
            <person name="Alvarado L."/>
            <person name="Berlin A."/>
            <person name="Chapman S.B."/>
            <person name="Chen Z."/>
            <person name="Freedman E."/>
            <person name="Gellesch M."/>
            <person name="Goldberg J."/>
            <person name="Griggs A."/>
            <person name="Gujja S."/>
            <person name="Heilman E.R."/>
            <person name="Heiman D."/>
            <person name="Hepburn T."/>
            <person name="Howarth C."/>
            <person name="Jen D."/>
            <person name="Larson L."/>
            <person name="Mehta T."/>
            <person name="Neiman D."/>
            <person name="Pearson M."/>
            <person name="Roberts A."/>
            <person name="Saif S."/>
            <person name="Shea T."/>
            <person name="Shenoy N."/>
            <person name="Sisk P."/>
            <person name="Stolte C."/>
            <person name="Sykes S."/>
            <person name="Walk T."/>
            <person name="White J."/>
            <person name="Yandava C."/>
            <person name="Haas B."/>
            <person name="Nusbaum C."/>
            <person name="Birren B."/>
        </authorList>
    </citation>
    <scope>NUCLEOTIDE SEQUENCE</scope>
    <source>
        <strain evidence="7">ATCC 64411</strain>
    </source>
</reference>
<dbReference type="InterPro" id="IPR036222">
    <property type="entry name" value="CAP_N_sf"/>
</dbReference>
<sequence>MATNNMHNLTTLIKRLEAATARLEDIASSTIELPQAVPGLQTTAATPNGPPPPPAAQAAVPAPPTEPVPESIEEFDNLINSSAAAYAKLSEKVGGLVAEQAAIMLKGLQAQRQFLLITTKAKKPDLNGSEMSVYQDLLKPTSDCIMGAQALKDNNRGSDVFNHLSSVAEGIMVLAWVTVDTKPYKHVESCADSAQLFANKVRMQYKEKGPQHVQWANALLQLFKDLAEYVKQWFSNGIPWDPKGAPAEQLNRGEDVTKGLRKVDKSEMTHKNPSLRAGSTVPEREGSVRGKSPAPGKKPKPESMRVKKPPKKELDGNKWTIENFERESLPIEIEANMSHSILISKCSATTIIVKGKANAVTIENTNRLSLVVDSLVSTVDVVKSANFGLQVMGSIPTVLMDQIDGAQVYFSRESASTKIYTSKSANINLNILGEDDDYKEIPLPSQMCHHYDDKTGELINEIVEHAG</sequence>
<dbReference type="GO" id="GO:0005737">
    <property type="term" value="C:cytoplasm"/>
    <property type="evidence" value="ECO:0007669"/>
    <property type="project" value="TreeGrafter"/>
</dbReference>
<dbReference type="EMBL" id="ADBL01000421">
    <property type="status" value="NOT_ANNOTATED_CDS"/>
    <property type="molecule type" value="Genomic_DNA"/>
</dbReference>
<reference evidence="8" key="5">
    <citation type="submission" date="2015-06" db="UniProtKB">
        <authorList>
            <consortium name="EnsemblFungi"/>
        </authorList>
    </citation>
    <scope>IDENTIFICATION</scope>
    <source>
        <strain evidence="8">ATCC 64411</strain>
    </source>
</reference>
<dbReference type="InterPro" id="IPR013912">
    <property type="entry name" value="Adenylate_cyclase-assoc_CAP_C"/>
</dbReference>
<feature type="domain" description="C-CAP/cofactor C-like" evidence="6">
    <location>
        <begin position="309"/>
        <end position="443"/>
    </location>
</feature>
<dbReference type="PANTHER" id="PTHR10652">
    <property type="entry name" value="ADENYLYL CYCLASE-ASSOCIATED PROTEIN"/>
    <property type="match status" value="1"/>
</dbReference>
<feature type="compositionally biased region" description="Basic and acidic residues" evidence="5">
    <location>
        <begin position="299"/>
        <end position="314"/>
    </location>
</feature>
<evidence type="ECO:0000259" key="6">
    <source>
        <dbReference type="PROSITE" id="PS51329"/>
    </source>
</evidence>
<dbReference type="Gene3D" id="1.25.40.330">
    <property type="entry name" value="Adenylate cyclase-associated CAP, N-terminal domain"/>
    <property type="match status" value="1"/>
</dbReference>
<dbReference type="GO" id="GO:0003779">
    <property type="term" value="F:actin binding"/>
    <property type="evidence" value="ECO:0007669"/>
    <property type="project" value="InterPro"/>
</dbReference>
<dbReference type="PANTHER" id="PTHR10652:SF0">
    <property type="entry name" value="ADENYLYL CYCLASE-ASSOCIATED PROTEIN"/>
    <property type="match status" value="1"/>
</dbReference>
<evidence type="ECO:0000256" key="4">
    <source>
        <dbReference type="RuleBase" id="RU000647"/>
    </source>
</evidence>
<dbReference type="InterPro" id="IPR017901">
    <property type="entry name" value="C-CAP_CF_C-like"/>
</dbReference>
<dbReference type="GO" id="GO:0007015">
    <property type="term" value="P:actin filament organization"/>
    <property type="evidence" value="ECO:0007669"/>
    <property type="project" value="TreeGrafter"/>
</dbReference>
<dbReference type="InterPro" id="IPR053950">
    <property type="entry name" value="CAP_N"/>
</dbReference>
<reference evidence="9" key="2">
    <citation type="submission" date="2010-05" db="EMBL/GenBank/DDBJ databases">
        <title>The genome sequence of Magnaporthe poae strain ATCC 64411.</title>
        <authorList>
            <person name="Ma L.-J."/>
            <person name="Dead R."/>
            <person name="Young S."/>
            <person name="Zeng Q."/>
            <person name="Koehrsen M."/>
            <person name="Alvarado L."/>
            <person name="Berlin A."/>
            <person name="Chapman S.B."/>
            <person name="Chen Z."/>
            <person name="Freedman E."/>
            <person name="Gellesch M."/>
            <person name="Goldberg J."/>
            <person name="Griggs A."/>
            <person name="Gujja S."/>
            <person name="Heilman E.R."/>
            <person name="Heiman D."/>
            <person name="Hepburn T."/>
            <person name="Howarth C."/>
            <person name="Jen D."/>
            <person name="Larson L."/>
            <person name="Mehta T."/>
            <person name="Neiman D."/>
            <person name="Pearson M."/>
            <person name="Roberts A."/>
            <person name="Saif S."/>
            <person name="Shea T."/>
            <person name="Shenoy N."/>
            <person name="Sisk P."/>
            <person name="Stolte C."/>
            <person name="Sykes S."/>
            <person name="Walk T."/>
            <person name="White J."/>
            <person name="Yandava C."/>
            <person name="Haas B."/>
            <person name="Nusbaum C."/>
            <person name="Birren B."/>
        </authorList>
    </citation>
    <scope>NUCLEOTIDE SEQUENCE [LARGE SCALE GENOMIC DNA]</scope>
    <source>
        <strain evidence="9">ATCC 64411 / 73-15</strain>
    </source>
</reference>
<dbReference type="Proteomes" id="UP000011715">
    <property type="component" value="Unassembled WGS sequence"/>
</dbReference>
<gene>
    <name evidence="7" type="ORF">MAPG_01718</name>
</gene>
<feature type="region of interest" description="Disordered" evidence="5">
    <location>
        <begin position="264"/>
        <end position="314"/>
    </location>
</feature>
<dbReference type="FunFam" id="1.25.40.330:FF:000001">
    <property type="entry name" value="Adenylyl cyclase-associated protein"/>
    <property type="match status" value="1"/>
</dbReference>
<dbReference type="InterPro" id="IPR001837">
    <property type="entry name" value="Adenylate_cyclase-assoc_CAP"/>
</dbReference>
<dbReference type="eggNOG" id="KOG2675">
    <property type="taxonomic scope" value="Eukaryota"/>
</dbReference>
<organism evidence="8 9">
    <name type="scientific">Magnaporthiopsis poae (strain ATCC 64411 / 73-15)</name>
    <name type="common">Kentucky bluegrass fungus</name>
    <name type="synonym">Magnaporthe poae</name>
    <dbReference type="NCBI Taxonomy" id="644358"/>
    <lineage>
        <taxon>Eukaryota</taxon>
        <taxon>Fungi</taxon>
        <taxon>Dikarya</taxon>
        <taxon>Ascomycota</taxon>
        <taxon>Pezizomycotina</taxon>
        <taxon>Sordariomycetes</taxon>
        <taxon>Sordariomycetidae</taxon>
        <taxon>Magnaporthales</taxon>
        <taxon>Magnaporthaceae</taxon>
        <taxon>Magnaporthiopsis</taxon>
    </lineage>
</organism>
<protein>
    <recommendedName>
        <fullName evidence="3 4">Adenylyl cyclase-associated protein</fullName>
    </recommendedName>
</protein>
<dbReference type="Pfam" id="PF08603">
    <property type="entry name" value="CAP_C"/>
    <property type="match status" value="1"/>
</dbReference>
<feature type="region of interest" description="Disordered" evidence="5">
    <location>
        <begin position="40"/>
        <end position="68"/>
    </location>
</feature>
<dbReference type="EMBL" id="GL876966">
    <property type="protein sequence ID" value="KLU82647.1"/>
    <property type="molecule type" value="Genomic_DNA"/>
</dbReference>
<dbReference type="InterPro" id="IPR016098">
    <property type="entry name" value="CAP/MinC_C"/>
</dbReference>
<dbReference type="GO" id="GO:0008179">
    <property type="term" value="F:adenylate cyclase binding"/>
    <property type="evidence" value="ECO:0007669"/>
    <property type="project" value="TreeGrafter"/>
</dbReference>
<comment type="similarity">
    <text evidence="1 4">Belongs to the CAP family.</text>
</comment>
<proteinExistence type="inferred from homology"/>
<keyword evidence="9" id="KW-1185">Reference proteome</keyword>
<evidence type="ECO:0000256" key="1">
    <source>
        <dbReference type="ARBA" id="ARBA00007659"/>
    </source>
</evidence>
<dbReference type="FunFam" id="2.160.20.70:FF:000008">
    <property type="entry name" value="Adenylyl cyclase-associated protein"/>
    <property type="match status" value="1"/>
</dbReference>
<dbReference type="InterPro" id="IPR018106">
    <property type="entry name" value="CAP_CS_N"/>
</dbReference>
<dbReference type="Pfam" id="PF21938">
    <property type="entry name" value="CAP_N"/>
    <property type="match status" value="1"/>
</dbReference>
<evidence type="ECO:0000313" key="9">
    <source>
        <dbReference type="Proteomes" id="UP000011715"/>
    </source>
</evidence>
<dbReference type="EnsemblFungi" id="MAPG_01718T0">
    <property type="protein sequence ID" value="MAPG_01718T0"/>
    <property type="gene ID" value="MAPG_01718"/>
</dbReference>
<feature type="compositionally biased region" description="Pro residues" evidence="5">
    <location>
        <begin position="48"/>
        <end position="67"/>
    </location>
</feature>
<evidence type="ECO:0000256" key="2">
    <source>
        <dbReference type="ARBA" id="ARBA00054756"/>
    </source>
</evidence>
<evidence type="ECO:0000256" key="3">
    <source>
        <dbReference type="ARBA" id="ARBA00072052"/>
    </source>
</evidence>
<dbReference type="InterPro" id="IPR013992">
    <property type="entry name" value="Adenylate_cyclase-assoc_CAP_N"/>
</dbReference>
<evidence type="ECO:0000313" key="8">
    <source>
        <dbReference type="EnsemblFungi" id="MAPG_01718T0"/>
    </source>
</evidence>
<dbReference type="InterPro" id="IPR036223">
    <property type="entry name" value="CAP_C_sf"/>
</dbReference>
<dbReference type="Gene3D" id="2.160.20.70">
    <property type="match status" value="1"/>
</dbReference>
<dbReference type="PROSITE" id="PS51329">
    <property type="entry name" value="C_CAP_COFACTOR_C"/>
    <property type="match status" value="1"/>
</dbReference>
<comment type="function">
    <text evidence="2">The N-terminal domain binds to adenylyl cyclase, thereby enabling adenylyl cyclase to be activated by upstream regulatory signals, such as Ras. The C-terminal domain is required for normal cellular morphology and growth control.</text>
</comment>
<evidence type="ECO:0000256" key="5">
    <source>
        <dbReference type="SAM" id="MobiDB-lite"/>
    </source>
</evidence>
<dbReference type="InterPro" id="IPR006599">
    <property type="entry name" value="CARP_motif"/>
</dbReference>
<dbReference type="GO" id="GO:0019933">
    <property type="term" value="P:cAMP-mediated signaling"/>
    <property type="evidence" value="ECO:0007669"/>
    <property type="project" value="TreeGrafter"/>
</dbReference>
<dbReference type="OMA" id="KSQQTHK"/>
<dbReference type="SMART" id="SM00673">
    <property type="entry name" value="CARP"/>
    <property type="match status" value="2"/>
</dbReference>
<dbReference type="OrthoDB" id="77251at2759"/>
<dbReference type="PROSITE" id="PS01088">
    <property type="entry name" value="CAP_1"/>
    <property type="match status" value="1"/>
</dbReference>
<name>A0A0C4DPF4_MAGP6</name>
<dbReference type="EMBL" id="ADBL01000422">
    <property type="status" value="NOT_ANNOTATED_CDS"/>
    <property type="molecule type" value="Genomic_DNA"/>
</dbReference>